<sequence>MTARPGAGAERPRQARGAVSTSGSAEGRDRPRRTPHAPAPEPPPTARRRLRGDHGVSMLEFAGFLPFLLIIGMAAIQLGLVGYGASQAGSAAARRHGRNP</sequence>
<evidence type="ECO:0000313" key="1">
    <source>
        <dbReference type="EMBL" id="WWQ66298.1"/>
    </source>
</evidence>
<gene>
    <name evidence="1" type="ORF">V2W30_25195</name>
</gene>
<proteinExistence type="predicted"/>
<name>A0ACD5AKE6_9ACTN</name>
<dbReference type="Proteomes" id="UP001432251">
    <property type="component" value="Chromosome"/>
</dbReference>
<evidence type="ECO:0000313" key="2">
    <source>
        <dbReference type="Proteomes" id="UP001432251"/>
    </source>
</evidence>
<protein>
    <submittedName>
        <fullName evidence="1">TadE/TadG family type IV pilus assembly protein</fullName>
    </submittedName>
</protein>
<organism evidence="1 2">
    <name type="scientific">Streptomyces citrinus</name>
    <dbReference type="NCBI Taxonomy" id="3118173"/>
    <lineage>
        <taxon>Bacteria</taxon>
        <taxon>Bacillati</taxon>
        <taxon>Actinomycetota</taxon>
        <taxon>Actinomycetes</taxon>
        <taxon>Kitasatosporales</taxon>
        <taxon>Streptomycetaceae</taxon>
        <taxon>Streptomyces</taxon>
    </lineage>
</organism>
<keyword evidence="2" id="KW-1185">Reference proteome</keyword>
<reference evidence="1" key="1">
    <citation type="journal article" date="2025" name="Int. J. Syst. Evol. Microbiol.">
        <title>Streptomyces citrinus sp. nov., with yellow diffusible pigment.</title>
        <authorList>
            <person name="He Y."/>
            <person name="Yang E."/>
            <person name="Xu J."/>
            <person name="Sun Y."/>
            <person name="Sun L."/>
        </authorList>
    </citation>
    <scope>NUCLEOTIDE SEQUENCE</scope>
    <source>
        <strain evidence="1">Q6</strain>
    </source>
</reference>
<dbReference type="EMBL" id="CP146022">
    <property type="protein sequence ID" value="WWQ66298.1"/>
    <property type="molecule type" value="Genomic_DNA"/>
</dbReference>
<accession>A0ACD5AKE6</accession>